<reference evidence="1" key="2">
    <citation type="journal article" date="2015" name="Fish Shellfish Immunol.">
        <title>Early steps in the European eel (Anguilla anguilla)-Vibrio vulnificus interaction in the gills: Role of the RtxA13 toxin.</title>
        <authorList>
            <person name="Callol A."/>
            <person name="Pajuelo D."/>
            <person name="Ebbesson L."/>
            <person name="Teles M."/>
            <person name="MacKenzie S."/>
            <person name="Amaro C."/>
        </authorList>
    </citation>
    <scope>NUCLEOTIDE SEQUENCE</scope>
</reference>
<sequence length="31" mass="3893">MQNYFHERTLISNYEYFMLNYSNKNTGLRNM</sequence>
<reference evidence="1" key="1">
    <citation type="submission" date="2014-11" db="EMBL/GenBank/DDBJ databases">
        <authorList>
            <person name="Amaro Gonzalez C."/>
        </authorList>
    </citation>
    <scope>NUCLEOTIDE SEQUENCE</scope>
</reference>
<evidence type="ECO:0000313" key="1">
    <source>
        <dbReference type="EMBL" id="JAH10590.1"/>
    </source>
</evidence>
<proteinExistence type="predicted"/>
<dbReference type="AlphaFoldDB" id="A0A0E9Q2L8"/>
<organism evidence="1">
    <name type="scientific">Anguilla anguilla</name>
    <name type="common">European freshwater eel</name>
    <name type="synonym">Muraena anguilla</name>
    <dbReference type="NCBI Taxonomy" id="7936"/>
    <lineage>
        <taxon>Eukaryota</taxon>
        <taxon>Metazoa</taxon>
        <taxon>Chordata</taxon>
        <taxon>Craniata</taxon>
        <taxon>Vertebrata</taxon>
        <taxon>Euteleostomi</taxon>
        <taxon>Actinopterygii</taxon>
        <taxon>Neopterygii</taxon>
        <taxon>Teleostei</taxon>
        <taxon>Anguilliformes</taxon>
        <taxon>Anguillidae</taxon>
        <taxon>Anguilla</taxon>
    </lineage>
</organism>
<name>A0A0E9Q2L8_ANGAN</name>
<dbReference type="EMBL" id="GBXM01097987">
    <property type="protein sequence ID" value="JAH10590.1"/>
    <property type="molecule type" value="Transcribed_RNA"/>
</dbReference>
<protein>
    <submittedName>
        <fullName evidence="1">Uncharacterized protein</fullName>
    </submittedName>
</protein>
<accession>A0A0E9Q2L8</accession>